<comment type="caution">
    <text evidence="2">The sequence shown here is derived from an EMBL/GenBank/DDBJ whole genome shotgun (WGS) entry which is preliminary data.</text>
</comment>
<sequence length="75" mass="7793">MDSVSPIDTSLAIRQSVVHVLAFSAAFAILFSLLGESVVSGVATGLLMAVVLLAFYGWSGILGNPEHAGRFSGRN</sequence>
<name>A0AAP3E230_9EURY</name>
<dbReference type="EMBL" id="JAOPKA010000006">
    <property type="protein sequence ID" value="MCU4742206.1"/>
    <property type="molecule type" value="Genomic_DNA"/>
</dbReference>
<dbReference type="AlphaFoldDB" id="A0AAP3E230"/>
<accession>A0AAP3E230</accession>
<feature type="transmembrane region" description="Helical" evidence="1">
    <location>
        <begin position="12"/>
        <end position="31"/>
    </location>
</feature>
<proteinExistence type="predicted"/>
<dbReference type="Proteomes" id="UP001321018">
    <property type="component" value="Unassembled WGS sequence"/>
</dbReference>
<dbReference type="RefSeq" id="WP_338004034.1">
    <property type="nucleotide sequence ID" value="NZ_JAOPKA010000006.1"/>
</dbReference>
<feature type="transmembrane region" description="Helical" evidence="1">
    <location>
        <begin position="38"/>
        <end position="58"/>
    </location>
</feature>
<keyword evidence="1" id="KW-0472">Membrane</keyword>
<reference evidence="2" key="1">
    <citation type="submission" date="2022-09" db="EMBL/GenBank/DDBJ databases">
        <title>Enrichment on poylsaccharides allowed isolation of novel metabolic and taxonomic groups of Haloarchaea.</title>
        <authorList>
            <person name="Sorokin D.Y."/>
            <person name="Elcheninov A.G."/>
            <person name="Khizhniak T.V."/>
            <person name="Kolganova T.V."/>
            <person name="Kublanov I.V."/>
        </authorList>
    </citation>
    <scope>NUCLEOTIDE SEQUENCE</scope>
    <source>
        <strain evidence="2">AArc-xg1-1</strain>
    </source>
</reference>
<keyword evidence="1" id="KW-1133">Transmembrane helix</keyword>
<evidence type="ECO:0000256" key="1">
    <source>
        <dbReference type="SAM" id="Phobius"/>
    </source>
</evidence>
<gene>
    <name evidence="2" type="ORF">OB960_12435</name>
</gene>
<protein>
    <submittedName>
        <fullName evidence="2">Uncharacterized protein</fullName>
    </submittedName>
</protein>
<evidence type="ECO:0000313" key="2">
    <source>
        <dbReference type="EMBL" id="MCU4742206.1"/>
    </source>
</evidence>
<organism evidence="2 3">
    <name type="scientific">Natronoglomus mannanivorans</name>
    <dbReference type="NCBI Taxonomy" id="2979990"/>
    <lineage>
        <taxon>Archaea</taxon>
        <taxon>Methanobacteriati</taxon>
        <taxon>Methanobacteriota</taxon>
        <taxon>Stenosarchaea group</taxon>
        <taxon>Halobacteria</taxon>
        <taxon>Halobacteriales</taxon>
        <taxon>Natrialbaceae</taxon>
        <taxon>Natronoglomus</taxon>
    </lineage>
</organism>
<evidence type="ECO:0000313" key="3">
    <source>
        <dbReference type="Proteomes" id="UP001321018"/>
    </source>
</evidence>
<keyword evidence="1" id="KW-0812">Transmembrane</keyword>